<dbReference type="Proteomes" id="UP001151760">
    <property type="component" value="Unassembled WGS sequence"/>
</dbReference>
<feature type="compositionally biased region" description="Polar residues" evidence="1">
    <location>
        <begin position="323"/>
        <end position="340"/>
    </location>
</feature>
<feature type="compositionally biased region" description="Polar residues" evidence="1">
    <location>
        <begin position="351"/>
        <end position="360"/>
    </location>
</feature>
<comment type="caution">
    <text evidence="2">The sequence shown here is derived from an EMBL/GenBank/DDBJ whole genome shotgun (WGS) entry which is preliminary data.</text>
</comment>
<reference evidence="2" key="1">
    <citation type="journal article" date="2022" name="Int. J. Mol. Sci.">
        <title>Draft Genome of Tanacetum Coccineum: Genomic Comparison of Closely Related Tanacetum-Family Plants.</title>
        <authorList>
            <person name="Yamashiro T."/>
            <person name="Shiraishi A."/>
            <person name="Nakayama K."/>
            <person name="Satake H."/>
        </authorList>
    </citation>
    <scope>NUCLEOTIDE SEQUENCE</scope>
</reference>
<feature type="compositionally biased region" description="Basic and acidic residues" evidence="1">
    <location>
        <begin position="478"/>
        <end position="488"/>
    </location>
</feature>
<feature type="region of interest" description="Disordered" evidence="1">
    <location>
        <begin position="290"/>
        <end position="497"/>
    </location>
</feature>
<feature type="region of interest" description="Disordered" evidence="1">
    <location>
        <begin position="518"/>
        <end position="542"/>
    </location>
</feature>
<evidence type="ECO:0000313" key="3">
    <source>
        <dbReference type="Proteomes" id="UP001151760"/>
    </source>
</evidence>
<dbReference type="EMBL" id="BQNB010014652">
    <property type="protein sequence ID" value="GJT30776.1"/>
    <property type="molecule type" value="Genomic_DNA"/>
</dbReference>
<feature type="compositionally biased region" description="Basic and acidic residues" evidence="1">
    <location>
        <begin position="367"/>
        <end position="390"/>
    </location>
</feature>
<proteinExistence type="predicted"/>
<protein>
    <submittedName>
        <fullName evidence="2">Uncharacterized protein</fullName>
    </submittedName>
</protein>
<organism evidence="2 3">
    <name type="scientific">Tanacetum coccineum</name>
    <dbReference type="NCBI Taxonomy" id="301880"/>
    <lineage>
        <taxon>Eukaryota</taxon>
        <taxon>Viridiplantae</taxon>
        <taxon>Streptophyta</taxon>
        <taxon>Embryophyta</taxon>
        <taxon>Tracheophyta</taxon>
        <taxon>Spermatophyta</taxon>
        <taxon>Magnoliopsida</taxon>
        <taxon>eudicotyledons</taxon>
        <taxon>Gunneridae</taxon>
        <taxon>Pentapetalae</taxon>
        <taxon>asterids</taxon>
        <taxon>campanulids</taxon>
        <taxon>Asterales</taxon>
        <taxon>Asteraceae</taxon>
        <taxon>Asteroideae</taxon>
        <taxon>Anthemideae</taxon>
        <taxon>Anthemidinae</taxon>
        <taxon>Tanacetum</taxon>
    </lineage>
</organism>
<feature type="region of interest" description="Disordered" evidence="1">
    <location>
        <begin position="196"/>
        <end position="243"/>
    </location>
</feature>
<evidence type="ECO:0000313" key="2">
    <source>
        <dbReference type="EMBL" id="GJT30776.1"/>
    </source>
</evidence>
<reference evidence="2" key="2">
    <citation type="submission" date="2022-01" db="EMBL/GenBank/DDBJ databases">
        <authorList>
            <person name="Yamashiro T."/>
            <person name="Shiraishi A."/>
            <person name="Satake H."/>
            <person name="Nakayama K."/>
        </authorList>
    </citation>
    <scope>NUCLEOTIDE SEQUENCE</scope>
</reference>
<keyword evidence="3" id="KW-1185">Reference proteome</keyword>
<feature type="compositionally biased region" description="Basic residues" evidence="1">
    <location>
        <begin position="233"/>
        <end position="243"/>
    </location>
</feature>
<feature type="compositionally biased region" description="Basic and acidic residues" evidence="1">
    <location>
        <begin position="209"/>
        <end position="232"/>
    </location>
</feature>
<gene>
    <name evidence="2" type="ORF">Tco_0911051</name>
</gene>
<evidence type="ECO:0000256" key="1">
    <source>
        <dbReference type="SAM" id="MobiDB-lite"/>
    </source>
</evidence>
<feature type="compositionally biased region" description="Acidic residues" evidence="1">
    <location>
        <begin position="391"/>
        <end position="400"/>
    </location>
</feature>
<accession>A0ABQ5CUP8</accession>
<feature type="compositionally biased region" description="Acidic residues" evidence="1">
    <location>
        <begin position="455"/>
        <end position="467"/>
    </location>
</feature>
<sequence length="650" mass="72284">MNPQEKQQVDAREDKRVPFFERVKISSTNIRLETTVPQKEETFQVVIDLVMNSTCFKAFTISADVPKIFMQQLWYSIKKVQGTDSYKFLHANKKCTVNAEFFRTILDICPRVEGVYFTDVPDDDTTLTFLIDLGYKGPLKEKKSRRENMPYPRFTKIIINHFLKQHKSLTNLNYQKYHTIKDDGIMFIKYSTSQIHPKKSRGKGSQGKKIADDSQKTVDVSKDSEPEPEPVKKKTSSKGRVKKKVTLSADDNIISDEPDVALELAKSISQTEAEEAKAARQVHATHARIMTKCVPESAKKKSGGKSSKSVVIKDTLSAPKSKPATTQTKLKGTEGSNKGTSCKPGVPDESTVVSATSSEGTGIKLGVPDEEKDITKEKVILEWGDKRDSEYSDDDNDDVEKDDKNGDADDEGDDHISVTQDADDEDVKTASDEDDIYKYKIRVRKDEDKEMINAEVDDSDKGDEEITDAAKVVAENTSEVKDDPKKTELPPSSSSLSVSSGFGDQFLKLSSDSTITTLPPLSVSTTPPVPQQTTTPIHTLPITTDAPTITTAFPESNALIAVELRVAELEKDVSELKTIDHSTKALAILKFQVPSVVDNYLRSKVGDVFQKELKKHTTDLIQKYSLQQFPKSTKKQTPIVDLEQGSKKNA</sequence>
<name>A0ABQ5CUP8_9ASTR</name>